<proteinExistence type="predicted"/>
<dbReference type="InterPro" id="IPR015187">
    <property type="entry name" value="BRCA2_OB_1"/>
</dbReference>
<feature type="compositionally biased region" description="Polar residues" evidence="4">
    <location>
        <begin position="923"/>
        <end position="934"/>
    </location>
</feature>
<evidence type="ECO:0000259" key="6">
    <source>
        <dbReference type="Pfam" id="PF09104"/>
    </source>
</evidence>
<dbReference type="InterPro" id="IPR015525">
    <property type="entry name" value="BRCA2"/>
</dbReference>
<feature type="compositionally biased region" description="Polar residues" evidence="4">
    <location>
        <begin position="1598"/>
        <end position="1614"/>
    </location>
</feature>
<dbReference type="PANTHER" id="PTHR11289:SF0">
    <property type="entry name" value="BREAST CANCER TYPE 2 SUSCEPTIBILITY PROTEIN"/>
    <property type="match status" value="1"/>
</dbReference>
<dbReference type="Proteomes" id="UP000821866">
    <property type="component" value="Unassembled WGS sequence"/>
</dbReference>
<dbReference type="SUPFAM" id="SSF50249">
    <property type="entry name" value="Nucleic acid-binding proteins"/>
    <property type="match status" value="3"/>
</dbReference>
<dbReference type="Gene3D" id="2.40.50.140">
    <property type="entry name" value="Nucleic acid-binding proteins"/>
    <property type="match status" value="2"/>
</dbReference>
<feature type="region of interest" description="Disordered" evidence="4">
    <location>
        <begin position="985"/>
        <end position="1030"/>
    </location>
</feature>
<dbReference type="SUPFAM" id="SSF81878">
    <property type="entry name" value="BRCA2 tower domain"/>
    <property type="match status" value="1"/>
</dbReference>
<dbReference type="InterPro" id="IPR002093">
    <property type="entry name" value="BRCA2_repeat"/>
</dbReference>
<feature type="compositionally biased region" description="Polar residues" evidence="4">
    <location>
        <begin position="576"/>
        <end position="589"/>
    </location>
</feature>
<evidence type="ECO:0000256" key="4">
    <source>
        <dbReference type="SAM" id="MobiDB-lite"/>
    </source>
</evidence>
<dbReference type="VEuPathDB" id="VectorBase:LOC119170089"/>
<feature type="region of interest" description="Disordered" evidence="4">
    <location>
        <begin position="1677"/>
        <end position="1698"/>
    </location>
</feature>
<organism evidence="7 8">
    <name type="scientific">Rhipicephalus microplus</name>
    <name type="common">Cattle tick</name>
    <name type="synonym">Boophilus microplus</name>
    <dbReference type="NCBI Taxonomy" id="6941"/>
    <lineage>
        <taxon>Eukaryota</taxon>
        <taxon>Metazoa</taxon>
        <taxon>Ecdysozoa</taxon>
        <taxon>Arthropoda</taxon>
        <taxon>Chelicerata</taxon>
        <taxon>Arachnida</taxon>
        <taxon>Acari</taxon>
        <taxon>Parasitiformes</taxon>
        <taxon>Ixodida</taxon>
        <taxon>Ixodoidea</taxon>
        <taxon>Ixodidae</taxon>
        <taxon>Rhipicephalinae</taxon>
        <taxon>Rhipicephalus</taxon>
        <taxon>Boophilus</taxon>
    </lineage>
</organism>
<feature type="region of interest" description="Disordered" evidence="4">
    <location>
        <begin position="551"/>
        <end position="589"/>
    </location>
</feature>
<sequence>MTVIPNQAPSLCQPKEFLRPNSKLENVSAVSSVVLRTAVTSPHTVAGTDSSPRSKLFSSTSKEFSFSEDKSDGVFERAELSLTQMFEVAESTIACIEAADMGFTQCMSSGSEAVLASDPGSITNDAKSKTREGEDNQSPGMQLPPLCSRATHGSQLALSVKRNKDFNYIDVNDKPHTMGATARNVTISSGFKTRPGKLESSLSSAKAMPAMCDEAINYKNMEPLKASSVGSSANHCDRGNRQEPAYIQQTGDMTAQPCSEARSKQPSKESVGNPAPVLSYAGGNSVKDSNVTLMKPRAQPGAIISGFVTARGKPVYVQEQALNLAHKFLADGPTTLVQPVTNDSNVPTFFTTGMGKTVTVSVDSLKQSKREHGSFKSGFTTAGGKPVYVQEDGIDRARQFLSEAGWNTPGEELATDSLPLLPTGGDGKTMKAFGDSVTKPKCQSGTVTSGFITAGGKPVHVQEEALSHSKQLFAEASSDLPQKLQPSSFRTGTRKAVTASVDSLEKSKEQHGSLKSGFKTAAGKALYIQEEGLNHARCLLRDDICRVPGEKSQENAVSTPLAGSEEKVAKDRVNSKTKPTAQPGTLTSGFATAGGKPVYVQKKSLGHSKQLFAEAPSDLPKKLQPSSFTTGTRKAVTVSVDSLEKSKEQHSSLKSGFKTAAGKAVYIQEEGLSHACHLLRDDICGVPSEKSQENAVFTPLAGCAENVAKDRMNSQTKLTAQPGTLASGFATAGGKPVYVQEEALTRARQLSSECPTASSRAVVQDNRVPTLFTTGTGKAVTVSVDSLANSKEQHSSLTSGFASSEGEPVHVKEESVSHAHQLRSEAHTNVDDRISQQNAIPTFFTTGSGKKLQVSAESLKAAEVLFDKKRDGLLTAPAEANSKENKVPTRPANPENSCHVLTSFKTGSEKAVSVSKKSLSSARTTLNVDGTDTSSGGGLHGSDRRSDPAVLSGGESNRKPPALVSIMSDGTKKTQESFEPNQKLLNQDAKNSTPSTDKGHSAVDTGTHQVPSEKRTPASAPGRFSHAGTPMFTSKMKSASKTSFVTPFKAVVLGKAQTPKAAPIIICGPRTLFVDKSIRPGKLWILRRVMKATRLSLRDTLQGQHPKFYSLDQAVQLELTDGWYSIRAELDEPLLRLASTGRLFVGLKLLTSGAELVGSAEACTPLEASSDAALKLSYNSTRRARWDARLGYYAQPKPFPVSLASLHPKGGLVGRVDCLVIRAYPVMYLEMLPNKMGVMRHEKEELIVAAKHEKVRTAFIEKMTAEVLSQVEKSDTEELRLSGIRLSYSVKQIQGLNSGRDIWKAIKNSSDPTEIERLLSEEQLRMLRCFQEEQLCSRQAIIQQKLESALQTAYEENKCPRERVVIPVLKVLLGGLHEADLRKNICDCFTVTDNLLYPYSLYCGLSVYNASLAFFRKVLPDIQNSAVELTTTKMTQFEPAKCPDHVRIYYMRQVTSFPVLLTESGSQGRAVDIVGFVLRVSHQKEGTVLTLTDTRFNFVQLVVSRKAWAAEESMNGKFLSATDVTLRTGSADRIATLETTEFSVLTTSPASSSLRHALSALKASIKNPSDFATTALARLQKPVHVNSPHVAPRPPCAPQQTTRLASPATPNNTAPVGEPAPISRTPTETRPSDDTDGLSLPKGKTEVEPGSPADALSKQIHAKIEFLQRYAALAPIPVLPSPPSAKAKAAFRSVKKQP</sequence>
<feature type="region of interest" description="Disordered" evidence="4">
    <location>
        <begin position="254"/>
        <end position="282"/>
    </location>
</feature>
<keyword evidence="3" id="KW-0234">DNA repair</keyword>
<feature type="compositionally biased region" description="Polar residues" evidence="4">
    <location>
        <begin position="894"/>
        <end position="906"/>
    </location>
</feature>
<reference evidence="7" key="2">
    <citation type="submission" date="2021-09" db="EMBL/GenBank/DDBJ databases">
        <authorList>
            <person name="Jia N."/>
            <person name="Wang J."/>
            <person name="Shi W."/>
            <person name="Du L."/>
            <person name="Sun Y."/>
            <person name="Zhan W."/>
            <person name="Jiang J."/>
            <person name="Wang Q."/>
            <person name="Zhang B."/>
            <person name="Ji P."/>
            <person name="Sakyi L.B."/>
            <person name="Cui X."/>
            <person name="Yuan T."/>
            <person name="Jiang B."/>
            <person name="Yang W."/>
            <person name="Lam T.T.-Y."/>
            <person name="Chang Q."/>
            <person name="Ding S."/>
            <person name="Wang X."/>
            <person name="Zhu J."/>
            <person name="Ruan X."/>
            <person name="Zhao L."/>
            <person name="Wei J."/>
            <person name="Que T."/>
            <person name="Du C."/>
            <person name="Cheng J."/>
            <person name="Dai P."/>
            <person name="Han X."/>
            <person name="Huang E."/>
            <person name="Gao Y."/>
            <person name="Liu J."/>
            <person name="Shao H."/>
            <person name="Ye R."/>
            <person name="Li L."/>
            <person name="Wei W."/>
            <person name="Wang X."/>
            <person name="Wang C."/>
            <person name="Huo Q."/>
            <person name="Li W."/>
            <person name="Guo W."/>
            <person name="Chen H."/>
            <person name="Chen S."/>
            <person name="Zhou L."/>
            <person name="Zhou L."/>
            <person name="Ni X."/>
            <person name="Tian J."/>
            <person name="Zhou Y."/>
            <person name="Sheng Y."/>
            <person name="Liu T."/>
            <person name="Pan Y."/>
            <person name="Xia L."/>
            <person name="Li J."/>
            <person name="Zhao F."/>
            <person name="Cao W."/>
        </authorList>
    </citation>
    <scope>NUCLEOTIDE SEQUENCE</scope>
    <source>
        <strain evidence="7">Rmic-2018</strain>
        <tissue evidence="7">Larvae</tissue>
    </source>
</reference>
<feature type="region of interest" description="Disordered" evidence="4">
    <location>
        <begin position="113"/>
        <end position="144"/>
    </location>
</feature>
<name>A0A9J6DTV5_RHIMP</name>
<keyword evidence="8" id="KW-1185">Reference proteome</keyword>
<dbReference type="PANTHER" id="PTHR11289">
    <property type="entry name" value="BREAST CANCER TYPE 2 SUSCEPTIBILITY PROTEIN BRCA2"/>
    <property type="match status" value="1"/>
</dbReference>
<dbReference type="Pfam" id="PF00634">
    <property type="entry name" value="BRCA2"/>
    <property type="match status" value="1"/>
</dbReference>
<evidence type="ECO:0000256" key="3">
    <source>
        <dbReference type="ARBA" id="ARBA00023204"/>
    </source>
</evidence>
<evidence type="ECO:0000256" key="2">
    <source>
        <dbReference type="ARBA" id="ARBA00022763"/>
    </source>
</evidence>
<evidence type="ECO:0000259" key="5">
    <source>
        <dbReference type="Pfam" id="PF09103"/>
    </source>
</evidence>
<dbReference type="Pfam" id="PF09104">
    <property type="entry name" value="BRCA-2_OB3"/>
    <property type="match status" value="1"/>
</dbReference>
<protein>
    <recommendedName>
        <fullName evidence="9">Tower domain-containing protein</fullName>
    </recommendedName>
</protein>
<dbReference type="InterPro" id="IPR015188">
    <property type="entry name" value="BRCA2_OB_3"/>
</dbReference>
<dbReference type="GO" id="GO:0006355">
    <property type="term" value="P:regulation of DNA-templated transcription"/>
    <property type="evidence" value="ECO:0007669"/>
    <property type="project" value="TreeGrafter"/>
</dbReference>
<dbReference type="Gene3D" id="6.10.70.10">
    <property type="match status" value="1"/>
</dbReference>
<dbReference type="EMBL" id="JABSTU010000007">
    <property type="protein sequence ID" value="KAH8025385.1"/>
    <property type="molecule type" value="Genomic_DNA"/>
</dbReference>
<keyword evidence="2" id="KW-0227">DNA damage</keyword>
<accession>A0A9J6DTV5</accession>
<evidence type="ECO:0000256" key="1">
    <source>
        <dbReference type="ARBA" id="ARBA00022737"/>
    </source>
</evidence>
<feature type="domain" description="BRCA2 OB3" evidence="6">
    <location>
        <begin position="1469"/>
        <end position="1581"/>
    </location>
</feature>
<reference evidence="7" key="1">
    <citation type="journal article" date="2020" name="Cell">
        <title>Large-Scale Comparative Analyses of Tick Genomes Elucidate Their Genetic Diversity and Vector Capacities.</title>
        <authorList>
            <consortium name="Tick Genome and Microbiome Consortium (TIGMIC)"/>
            <person name="Jia N."/>
            <person name="Wang J."/>
            <person name="Shi W."/>
            <person name="Du L."/>
            <person name="Sun Y."/>
            <person name="Zhan W."/>
            <person name="Jiang J.F."/>
            <person name="Wang Q."/>
            <person name="Zhang B."/>
            <person name="Ji P."/>
            <person name="Bell-Sakyi L."/>
            <person name="Cui X.M."/>
            <person name="Yuan T.T."/>
            <person name="Jiang B.G."/>
            <person name="Yang W.F."/>
            <person name="Lam T.T."/>
            <person name="Chang Q.C."/>
            <person name="Ding S.J."/>
            <person name="Wang X.J."/>
            <person name="Zhu J.G."/>
            <person name="Ruan X.D."/>
            <person name="Zhao L."/>
            <person name="Wei J.T."/>
            <person name="Ye R.Z."/>
            <person name="Que T.C."/>
            <person name="Du C.H."/>
            <person name="Zhou Y.H."/>
            <person name="Cheng J.X."/>
            <person name="Dai P.F."/>
            <person name="Guo W.B."/>
            <person name="Han X.H."/>
            <person name="Huang E.J."/>
            <person name="Li L.F."/>
            <person name="Wei W."/>
            <person name="Gao Y.C."/>
            <person name="Liu J.Z."/>
            <person name="Shao H.Z."/>
            <person name="Wang X."/>
            <person name="Wang C.C."/>
            <person name="Yang T.C."/>
            <person name="Huo Q.B."/>
            <person name="Li W."/>
            <person name="Chen H.Y."/>
            <person name="Chen S.E."/>
            <person name="Zhou L.G."/>
            <person name="Ni X.B."/>
            <person name="Tian J.H."/>
            <person name="Sheng Y."/>
            <person name="Liu T."/>
            <person name="Pan Y.S."/>
            <person name="Xia L.Y."/>
            <person name="Li J."/>
            <person name="Zhao F."/>
            <person name="Cao W.C."/>
        </authorList>
    </citation>
    <scope>NUCLEOTIDE SEQUENCE</scope>
    <source>
        <strain evidence="7">Rmic-2018</strain>
    </source>
</reference>
<feature type="region of interest" description="Disordered" evidence="4">
    <location>
        <begin position="1585"/>
        <end position="1656"/>
    </location>
</feature>
<evidence type="ECO:0008006" key="9">
    <source>
        <dbReference type="Google" id="ProtNLM"/>
    </source>
</evidence>
<feature type="compositionally biased region" description="Basic and acidic residues" evidence="4">
    <location>
        <begin position="564"/>
        <end position="574"/>
    </location>
</feature>
<dbReference type="GO" id="GO:0000724">
    <property type="term" value="P:double-strand break repair via homologous recombination"/>
    <property type="evidence" value="ECO:0007669"/>
    <property type="project" value="InterPro"/>
</dbReference>
<feature type="compositionally biased region" description="Low complexity" evidence="4">
    <location>
        <begin position="909"/>
        <end position="922"/>
    </location>
</feature>
<keyword evidence="1" id="KW-0677">Repeat</keyword>
<dbReference type="PROSITE" id="PS50138">
    <property type="entry name" value="BRCA2_REPEAT"/>
    <property type="match status" value="5"/>
</dbReference>
<dbReference type="InterPro" id="IPR012340">
    <property type="entry name" value="NA-bd_OB-fold"/>
</dbReference>
<evidence type="ECO:0000313" key="7">
    <source>
        <dbReference type="EMBL" id="KAH8025385.1"/>
    </source>
</evidence>
<feature type="domain" description="BRCA2 OB1" evidence="5">
    <location>
        <begin position="1112"/>
        <end position="1193"/>
    </location>
</feature>
<evidence type="ECO:0000313" key="8">
    <source>
        <dbReference type="Proteomes" id="UP000821866"/>
    </source>
</evidence>
<dbReference type="Pfam" id="PF09103">
    <property type="entry name" value="BRCA-2_OB1"/>
    <property type="match status" value="1"/>
</dbReference>
<feature type="region of interest" description="Disordered" evidence="4">
    <location>
        <begin position="876"/>
        <end position="963"/>
    </location>
</feature>
<comment type="caution">
    <text evidence="7">The sequence shown here is derived from an EMBL/GenBank/DDBJ whole genome shotgun (WGS) entry which is preliminary data.</text>
</comment>
<feature type="compositionally biased region" description="Polar residues" evidence="4">
    <location>
        <begin position="985"/>
        <end position="996"/>
    </location>
</feature>
<dbReference type="CDD" id="cd04493">
    <property type="entry name" value="BRCA2DBD_OB1"/>
    <property type="match status" value="1"/>
</dbReference>
<gene>
    <name evidence="7" type="ORF">HPB51_007697</name>
</gene>